<feature type="compositionally biased region" description="Polar residues" evidence="1">
    <location>
        <begin position="1"/>
        <end position="12"/>
    </location>
</feature>
<feature type="region of interest" description="Disordered" evidence="1">
    <location>
        <begin position="1"/>
        <end position="120"/>
    </location>
</feature>
<proteinExistence type="predicted"/>
<dbReference type="AlphaFoldDB" id="A0A392RVY0"/>
<protein>
    <submittedName>
        <fullName evidence="2">Uncharacterized protein</fullName>
    </submittedName>
</protein>
<reference evidence="2 3" key="1">
    <citation type="journal article" date="2018" name="Front. Plant Sci.">
        <title>Red Clover (Trifolium pratense) and Zigzag Clover (T. medium) - A Picture of Genomic Similarities and Differences.</title>
        <authorList>
            <person name="Dluhosova J."/>
            <person name="Istvanek J."/>
            <person name="Nedelnik J."/>
            <person name="Repkova J."/>
        </authorList>
    </citation>
    <scope>NUCLEOTIDE SEQUENCE [LARGE SCALE GENOMIC DNA]</scope>
    <source>
        <strain evidence="3">cv. 10/8</strain>
        <tissue evidence="2">Leaf</tissue>
    </source>
</reference>
<sequence length="120" mass="13025">VEEKTSGNTSASGAEVPEAKSTEDKIATETVATEDIGASEAKVTDKGKSSEATASDVKPATEKDKGKVVKKPRTVKKRDARVQRKNVVSDSEETEEEEPLFKRKRTEPVQKEANPEKAQP</sequence>
<comment type="caution">
    <text evidence="2">The sequence shown here is derived from an EMBL/GenBank/DDBJ whole genome shotgun (WGS) entry which is preliminary data.</text>
</comment>
<dbReference type="EMBL" id="LXQA010277328">
    <property type="protein sequence ID" value="MCI40214.1"/>
    <property type="molecule type" value="Genomic_DNA"/>
</dbReference>
<feature type="compositionally biased region" description="Basic and acidic residues" evidence="1">
    <location>
        <begin position="17"/>
        <end position="27"/>
    </location>
</feature>
<feature type="compositionally biased region" description="Basic residues" evidence="1">
    <location>
        <begin position="68"/>
        <end position="79"/>
    </location>
</feature>
<organism evidence="2 3">
    <name type="scientific">Trifolium medium</name>
    <dbReference type="NCBI Taxonomy" id="97028"/>
    <lineage>
        <taxon>Eukaryota</taxon>
        <taxon>Viridiplantae</taxon>
        <taxon>Streptophyta</taxon>
        <taxon>Embryophyta</taxon>
        <taxon>Tracheophyta</taxon>
        <taxon>Spermatophyta</taxon>
        <taxon>Magnoliopsida</taxon>
        <taxon>eudicotyledons</taxon>
        <taxon>Gunneridae</taxon>
        <taxon>Pentapetalae</taxon>
        <taxon>rosids</taxon>
        <taxon>fabids</taxon>
        <taxon>Fabales</taxon>
        <taxon>Fabaceae</taxon>
        <taxon>Papilionoideae</taxon>
        <taxon>50 kb inversion clade</taxon>
        <taxon>NPAAA clade</taxon>
        <taxon>Hologalegina</taxon>
        <taxon>IRL clade</taxon>
        <taxon>Trifolieae</taxon>
        <taxon>Trifolium</taxon>
    </lineage>
</organism>
<evidence type="ECO:0000313" key="3">
    <source>
        <dbReference type="Proteomes" id="UP000265520"/>
    </source>
</evidence>
<feature type="non-terminal residue" evidence="2">
    <location>
        <position position="120"/>
    </location>
</feature>
<feature type="compositionally biased region" description="Basic and acidic residues" evidence="1">
    <location>
        <begin position="106"/>
        <end position="120"/>
    </location>
</feature>
<evidence type="ECO:0000313" key="2">
    <source>
        <dbReference type="EMBL" id="MCI40214.1"/>
    </source>
</evidence>
<evidence type="ECO:0000256" key="1">
    <source>
        <dbReference type="SAM" id="MobiDB-lite"/>
    </source>
</evidence>
<keyword evidence="3" id="KW-1185">Reference proteome</keyword>
<dbReference type="Proteomes" id="UP000265520">
    <property type="component" value="Unassembled WGS sequence"/>
</dbReference>
<accession>A0A392RVY0</accession>
<name>A0A392RVY0_9FABA</name>
<feature type="non-terminal residue" evidence="2">
    <location>
        <position position="1"/>
    </location>
</feature>